<dbReference type="PANTHER" id="PTHR43199">
    <property type="entry name" value="GLUTATHIONE HYDROLASE"/>
    <property type="match status" value="1"/>
</dbReference>
<proteinExistence type="inferred from homology"/>
<dbReference type="InterPro" id="IPR029055">
    <property type="entry name" value="Ntn_hydrolases_N"/>
</dbReference>
<dbReference type="AlphaFoldDB" id="A0A8J3ZR15"/>
<dbReference type="GO" id="GO:0103068">
    <property type="term" value="F:leukotriene C4 gamma-glutamyl transferase activity"/>
    <property type="evidence" value="ECO:0007669"/>
    <property type="project" value="UniProtKB-EC"/>
</dbReference>
<comment type="caution">
    <text evidence="14">The sequence shown here is derived from an EMBL/GenBank/DDBJ whole genome shotgun (WGS) entry which is preliminary data.</text>
</comment>
<evidence type="ECO:0000313" key="15">
    <source>
        <dbReference type="Proteomes" id="UP000635606"/>
    </source>
</evidence>
<evidence type="ECO:0000256" key="1">
    <source>
        <dbReference type="ARBA" id="ARBA00001049"/>
    </source>
</evidence>
<dbReference type="Proteomes" id="UP000635606">
    <property type="component" value="Unassembled WGS sequence"/>
</dbReference>
<dbReference type="PANTHER" id="PTHR43199:SF1">
    <property type="entry name" value="GLUTATHIONE HYDROLASE PROENZYME"/>
    <property type="match status" value="1"/>
</dbReference>
<feature type="active site" description="Nucleophile" evidence="9">
    <location>
        <position position="405"/>
    </location>
</feature>
<comment type="subunit">
    <text evidence="11">This enzyme consists of two polypeptide chains, which are synthesized in precursor form from a single polypeptide.</text>
</comment>
<feature type="binding site" evidence="10">
    <location>
        <position position="110"/>
    </location>
    <ligand>
        <name>L-glutamate</name>
        <dbReference type="ChEBI" id="CHEBI:29985"/>
    </ligand>
</feature>
<evidence type="ECO:0000256" key="10">
    <source>
        <dbReference type="PIRSR" id="PIRSR600101-2"/>
    </source>
</evidence>
<evidence type="ECO:0000256" key="5">
    <source>
        <dbReference type="ARBA" id="ARBA00022801"/>
    </source>
</evidence>
<keyword evidence="11" id="KW-0317">Glutathione biosynthesis</keyword>
<comment type="catalytic activity">
    <reaction evidence="2 11">
        <text>glutathione + H2O = L-cysteinylglycine + L-glutamate</text>
        <dbReference type="Rhea" id="RHEA:28807"/>
        <dbReference type="ChEBI" id="CHEBI:15377"/>
        <dbReference type="ChEBI" id="CHEBI:29985"/>
        <dbReference type="ChEBI" id="CHEBI:57925"/>
        <dbReference type="ChEBI" id="CHEBI:61694"/>
        <dbReference type="EC" id="3.4.19.13"/>
    </reaction>
</comment>
<reference evidence="14" key="1">
    <citation type="submission" date="2021-01" db="EMBL/GenBank/DDBJ databases">
        <title>Whole genome shotgun sequence of Virgisporangium ochraceum NBRC 16418.</title>
        <authorList>
            <person name="Komaki H."/>
            <person name="Tamura T."/>
        </authorList>
    </citation>
    <scope>NUCLEOTIDE SEQUENCE</scope>
    <source>
        <strain evidence="14">NBRC 16418</strain>
    </source>
</reference>
<dbReference type="GO" id="GO:0006750">
    <property type="term" value="P:glutathione biosynthetic process"/>
    <property type="evidence" value="ECO:0007669"/>
    <property type="project" value="UniProtKB-KW"/>
</dbReference>
<feature type="binding site" evidence="10">
    <location>
        <position position="447"/>
    </location>
    <ligand>
        <name>L-glutamate</name>
        <dbReference type="ChEBI" id="CHEBI:29985"/>
    </ligand>
</feature>
<dbReference type="Gene3D" id="1.10.246.130">
    <property type="match status" value="1"/>
</dbReference>
<evidence type="ECO:0000313" key="14">
    <source>
        <dbReference type="EMBL" id="GIJ67443.1"/>
    </source>
</evidence>
<dbReference type="EC" id="2.3.2.2" evidence="11"/>
<dbReference type="RefSeq" id="WP_203927398.1">
    <property type="nucleotide sequence ID" value="NZ_BOPH01000025.1"/>
</dbReference>
<feature type="binding site" evidence="10">
    <location>
        <position position="489"/>
    </location>
    <ligand>
        <name>L-glutamate</name>
        <dbReference type="ChEBI" id="CHEBI:29985"/>
    </ligand>
</feature>
<evidence type="ECO:0000256" key="13">
    <source>
        <dbReference type="SAM" id="SignalP"/>
    </source>
</evidence>
<evidence type="ECO:0000256" key="2">
    <source>
        <dbReference type="ARBA" id="ARBA00001089"/>
    </source>
</evidence>
<dbReference type="Gene3D" id="3.60.20.40">
    <property type="match status" value="1"/>
</dbReference>
<dbReference type="Pfam" id="PF01019">
    <property type="entry name" value="G_glu_transpept"/>
    <property type="match status" value="1"/>
</dbReference>
<dbReference type="InterPro" id="IPR043138">
    <property type="entry name" value="GGT_lsub"/>
</dbReference>
<keyword evidence="7 11" id="KW-0012">Acyltransferase</keyword>
<comment type="similarity">
    <text evidence="3 11">Belongs to the gamma-glutamyltransferase family.</text>
</comment>
<dbReference type="InterPro" id="IPR000101">
    <property type="entry name" value="GGT_peptidase"/>
</dbReference>
<sequence length="588" mass="60687">MKRLALAALATVSVLLTASGHAHAGPKETAGGVAKTPTATGTGGAAATVDLAGTRAAVDVLRAGGNAVDAAVAAAAVLGVVEPFSCGIGGGGFMVVYRAKDRSVHTIDSRETAPAAMRPDSFRENGAVLPFNDARYSGLSAGVPGTVRGWQEALRRFGSRSFGSLMLPAIRAAAGGFEVDQTFADQTTANVPWFDDITSTRDLYLDDDGTAPDVGTTFRNPDLARTYAALALFGPGAFYRGPIADAMARAVAAPPVAPGADHVWRPGLLTAADLQSYQALRRDPTRSDYRGLQIYSMGPPSSGGSTVGEALNILDALPTTGWHEYLESTRYAFADRNAYVADPAYADVPLRGLLSDGFAATRAALVTDRASTSPVAPGDPYPFEGRVAPGPAATAETASPPASSTTHLTVADKWGNVVSYTFTIESTGGNGIVVPGYGFLLNNELTDFNIDSTTHPNRAEGGKRPRSSMAPTIVLRDDRPVLALGSPGGATIITTVAQILFDRYALGTDLPAAVAAPRFSQRNTASTAVEPAALTLPVAADLIARGHRLTAGAEIGAATAIEFGPRGRMLAVAEPVRRGGGSAAVVRR</sequence>
<evidence type="ECO:0000256" key="12">
    <source>
        <dbReference type="SAM" id="MobiDB-lite"/>
    </source>
</evidence>
<feature type="chain" id="PRO_5035184332" description="Glutathione hydrolase proenzyme" evidence="13">
    <location>
        <begin position="25"/>
        <end position="588"/>
    </location>
</feature>
<comment type="pathway">
    <text evidence="11">Sulfur metabolism; glutathione metabolism.</text>
</comment>
<comment type="catalytic activity">
    <reaction evidence="8 11">
        <text>an N-terminal (5-L-glutamyl)-[peptide] + an alpha-amino acid = 5-L-glutamyl amino acid + an N-terminal L-alpha-aminoacyl-[peptide]</text>
        <dbReference type="Rhea" id="RHEA:23904"/>
        <dbReference type="Rhea" id="RHEA-COMP:9780"/>
        <dbReference type="Rhea" id="RHEA-COMP:9795"/>
        <dbReference type="ChEBI" id="CHEBI:77644"/>
        <dbReference type="ChEBI" id="CHEBI:78597"/>
        <dbReference type="ChEBI" id="CHEBI:78599"/>
        <dbReference type="ChEBI" id="CHEBI:78608"/>
        <dbReference type="EC" id="2.3.2.2"/>
    </reaction>
</comment>
<evidence type="ECO:0000256" key="9">
    <source>
        <dbReference type="PIRSR" id="PIRSR600101-1"/>
    </source>
</evidence>
<evidence type="ECO:0000256" key="4">
    <source>
        <dbReference type="ARBA" id="ARBA00022679"/>
    </source>
</evidence>
<dbReference type="UniPathway" id="UPA00204"/>
<feature type="region of interest" description="Disordered" evidence="12">
    <location>
        <begin position="370"/>
        <end position="406"/>
    </location>
</feature>
<feature type="compositionally biased region" description="Low complexity" evidence="12">
    <location>
        <begin position="388"/>
        <end position="406"/>
    </location>
</feature>
<evidence type="ECO:0000256" key="6">
    <source>
        <dbReference type="ARBA" id="ARBA00023145"/>
    </source>
</evidence>
<dbReference type="EMBL" id="BOPH01000025">
    <property type="protein sequence ID" value="GIJ67443.1"/>
    <property type="molecule type" value="Genomic_DNA"/>
</dbReference>
<dbReference type="PRINTS" id="PR01210">
    <property type="entry name" value="GGTRANSPTASE"/>
</dbReference>
<feature type="signal peptide" evidence="13">
    <location>
        <begin position="1"/>
        <end position="24"/>
    </location>
</feature>
<dbReference type="SUPFAM" id="SSF56235">
    <property type="entry name" value="N-terminal nucleophile aminohydrolases (Ntn hydrolases)"/>
    <property type="match status" value="1"/>
</dbReference>
<comment type="PTM">
    <text evidence="11">Cleaved by autocatalysis into a large and a small subunit.</text>
</comment>
<evidence type="ECO:0000256" key="8">
    <source>
        <dbReference type="ARBA" id="ARBA00047417"/>
    </source>
</evidence>
<dbReference type="GO" id="GO:0006751">
    <property type="term" value="P:glutathione catabolic process"/>
    <property type="evidence" value="ECO:0007669"/>
    <property type="project" value="UniProtKB-UniRule"/>
</dbReference>
<dbReference type="EC" id="3.4.19.13" evidence="11"/>
<dbReference type="InterPro" id="IPR043137">
    <property type="entry name" value="GGT_ssub_C"/>
</dbReference>
<dbReference type="NCBIfam" id="TIGR00066">
    <property type="entry name" value="g_glut_trans"/>
    <property type="match status" value="1"/>
</dbReference>
<keyword evidence="4 11" id="KW-0808">Transferase</keyword>
<feature type="binding site" evidence="10">
    <location>
        <begin position="467"/>
        <end position="468"/>
    </location>
    <ligand>
        <name>L-glutamate</name>
        <dbReference type="ChEBI" id="CHEBI:29985"/>
    </ligand>
</feature>
<dbReference type="InterPro" id="IPR051792">
    <property type="entry name" value="GGT_bact"/>
</dbReference>
<keyword evidence="13" id="KW-0732">Signal</keyword>
<protein>
    <recommendedName>
        <fullName evidence="11">Glutathione hydrolase proenzyme</fullName>
        <ecNumber evidence="11">2.3.2.2</ecNumber>
        <ecNumber evidence="11">3.4.19.13</ecNumber>
    </recommendedName>
    <component>
        <recommendedName>
            <fullName evidence="11">Glutathione hydrolase large chain</fullName>
        </recommendedName>
    </component>
    <component>
        <recommendedName>
            <fullName evidence="11">Glutathione hydrolase small chain</fullName>
        </recommendedName>
    </component>
</protein>
<keyword evidence="5 11" id="KW-0378">Hydrolase</keyword>
<dbReference type="GO" id="GO:0036374">
    <property type="term" value="F:glutathione hydrolase activity"/>
    <property type="evidence" value="ECO:0007669"/>
    <property type="project" value="UniProtKB-UniRule"/>
</dbReference>
<evidence type="ECO:0000256" key="11">
    <source>
        <dbReference type="RuleBase" id="RU368036"/>
    </source>
</evidence>
<keyword evidence="6 11" id="KW-0865">Zymogen</keyword>
<evidence type="ECO:0000256" key="3">
    <source>
        <dbReference type="ARBA" id="ARBA00009381"/>
    </source>
</evidence>
<evidence type="ECO:0000256" key="7">
    <source>
        <dbReference type="ARBA" id="ARBA00023315"/>
    </source>
</evidence>
<gene>
    <name evidence="14" type="primary">ggt</name>
    <name evidence="14" type="ORF">Voc01_023600</name>
</gene>
<comment type="catalytic activity">
    <reaction evidence="1 11">
        <text>an S-substituted glutathione + H2O = an S-substituted L-cysteinylglycine + L-glutamate</text>
        <dbReference type="Rhea" id="RHEA:59468"/>
        <dbReference type="ChEBI" id="CHEBI:15377"/>
        <dbReference type="ChEBI" id="CHEBI:29985"/>
        <dbReference type="ChEBI" id="CHEBI:90779"/>
        <dbReference type="ChEBI" id="CHEBI:143103"/>
        <dbReference type="EC" id="3.4.19.13"/>
    </reaction>
</comment>
<accession>A0A8J3ZR15</accession>
<organism evidence="14 15">
    <name type="scientific">Virgisporangium ochraceum</name>
    <dbReference type="NCBI Taxonomy" id="65505"/>
    <lineage>
        <taxon>Bacteria</taxon>
        <taxon>Bacillati</taxon>
        <taxon>Actinomycetota</taxon>
        <taxon>Actinomycetes</taxon>
        <taxon>Micromonosporales</taxon>
        <taxon>Micromonosporaceae</taxon>
        <taxon>Virgisporangium</taxon>
    </lineage>
</organism>
<keyword evidence="15" id="KW-1185">Reference proteome</keyword>
<name>A0A8J3ZR15_9ACTN</name>